<gene>
    <name evidence="8" type="primary">LOC115739434</name>
</gene>
<dbReference type="InterPro" id="IPR054502">
    <property type="entry name" value="bHLH-TF_ACT-like_plant"/>
</dbReference>
<keyword evidence="2" id="KW-0805">Transcription regulation</keyword>
<dbReference type="InterPro" id="IPR011598">
    <property type="entry name" value="bHLH_dom"/>
</dbReference>
<evidence type="ECO:0000256" key="5">
    <source>
        <dbReference type="ARBA" id="ARBA00023242"/>
    </source>
</evidence>
<dbReference type="PANTHER" id="PTHR31945:SF15">
    <property type="entry name" value="TRANSCRIPTION FACTOR BHLH61-RELATED"/>
    <property type="match status" value="1"/>
</dbReference>
<dbReference type="PANTHER" id="PTHR31945">
    <property type="entry name" value="TRANSCRIPTION FACTOR SCREAM2-RELATED"/>
    <property type="match status" value="1"/>
</dbReference>
<dbReference type="InterPro" id="IPR051358">
    <property type="entry name" value="TF_AMS/ICE1/BHLH6-like"/>
</dbReference>
<dbReference type="Pfam" id="PF22754">
    <property type="entry name" value="bHLH-TF_ACT-like_plant"/>
    <property type="match status" value="1"/>
</dbReference>
<keyword evidence="5" id="KW-0539">Nucleus</keyword>
<feature type="domain" description="BHLH" evidence="6">
    <location>
        <begin position="178"/>
        <end position="227"/>
    </location>
</feature>
<dbReference type="CDD" id="cd11443">
    <property type="entry name" value="bHLH_AtAMS_like"/>
    <property type="match status" value="1"/>
</dbReference>
<evidence type="ECO:0000313" key="8">
    <source>
        <dbReference type="RefSeq" id="XP_030528387.1"/>
    </source>
</evidence>
<dbReference type="SMART" id="SM00353">
    <property type="entry name" value="HLH"/>
    <property type="match status" value="1"/>
</dbReference>
<evidence type="ECO:0000256" key="3">
    <source>
        <dbReference type="ARBA" id="ARBA00023125"/>
    </source>
</evidence>
<keyword evidence="4" id="KW-0804">Transcription</keyword>
<evidence type="ECO:0000313" key="7">
    <source>
        <dbReference type="Proteomes" id="UP000827889"/>
    </source>
</evidence>
<protein>
    <submittedName>
        <fullName evidence="8">Transcription factor bHLH93-like</fullName>
    </submittedName>
</protein>
<reference evidence="8" key="1">
    <citation type="submission" date="2025-08" db="UniProtKB">
        <authorList>
            <consortium name="RefSeq"/>
        </authorList>
    </citation>
    <scope>IDENTIFICATION</scope>
    <source>
        <tissue evidence="8">Leaf</tissue>
    </source>
</reference>
<dbReference type="PROSITE" id="PS50888">
    <property type="entry name" value="BHLH"/>
    <property type="match status" value="1"/>
</dbReference>
<dbReference type="OrthoDB" id="752464at2759"/>
<dbReference type="GO" id="GO:0043565">
    <property type="term" value="F:sequence-specific DNA binding"/>
    <property type="evidence" value="ECO:0007669"/>
    <property type="project" value="TreeGrafter"/>
</dbReference>
<organism evidence="7 8">
    <name type="scientific">Rhodamnia argentea</name>
    <dbReference type="NCBI Taxonomy" id="178133"/>
    <lineage>
        <taxon>Eukaryota</taxon>
        <taxon>Viridiplantae</taxon>
        <taxon>Streptophyta</taxon>
        <taxon>Embryophyta</taxon>
        <taxon>Tracheophyta</taxon>
        <taxon>Spermatophyta</taxon>
        <taxon>Magnoliopsida</taxon>
        <taxon>eudicotyledons</taxon>
        <taxon>Gunneridae</taxon>
        <taxon>Pentapetalae</taxon>
        <taxon>rosids</taxon>
        <taxon>malvids</taxon>
        <taxon>Myrtales</taxon>
        <taxon>Myrtaceae</taxon>
        <taxon>Myrtoideae</taxon>
        <taxon>Myrteae</taxon>
        <taxon>Australasian group</taxon>
        <taxon>Rhodamnia</taxon>
    </lineage>
</organism>
<dbReference type="Pfam" id="PF00010">
    <property type="entry name" value="HLH"/>
    <property type="match status" value="1"/>
</dbReference>
<keyword evidence="7" id="KW-1185">Reference proteome</keyword>
<proteinExistence type="predicted"/>
<evidence type="ECO:0000256" key="1">
    <source>
        <dbReference type="ARBA" id="ARBA00004123"/>
    </source>
</evidence>
<comment type="subcellular location">
    <subcellularLocation>
        <location evidence="1">Nucleus</location>
    </subcellularLocation>
</comment>
<evidence type="ECO:0000259" key="6">
    <source>
        <dbReference type="PROSITE" id="PS50888"/>
    </source>
</evidence>
<dbReference type="KEGG" id="rarg:115739434"/>
<dbReference type="GO" id="GO:0005634">
    <property type="term" value="C:nucleus"/>
    <property type="evidence" value="ECO:0007669"/>
    <property type="project" value="UniProtKB-SubCell"/>
</dbReference>
<name>A0A8B8P0M7_9MYRT</name>
<evidence type="ECO:0000256" key="4">
    <source>
        <dbReference type="ARBA" id="ARBA00023163"/>
    </source>
</evidence>
<dbReference type="SUPFAM" id="SSF47459">
    <property type="entry name" value="HLH, helix-loop-helix DNA-binding domain"/>
    <property type="match status" value="1"/>
</dbReference>
<dbReference type="Proteomes" id="UP000827889">
    <property type="component" value="Chromosome 11"/>
</dbReference>
<dbReference type="GO" id="GO:0003700">
    <property type="term" value="F:DNA-binding transcription factor activity"/>
    <property type="evidence" value="ECO:0007669"/>
    <property type="project" value="TreeGrafter"/>
</dbReference>
<dbReference type="RefSeq" id="XP_030528387.1">
    <property type="nucleotide sequence ID" value="XM_030672527.2"/>
</dbReference>
<accession>A0A8B8P0M7</accession>
<dbReference type="GO" id="GO:0046983">
    <property type="term" value="F:protein dimerization activity"/>
    <property type="evidence" value="ECO:0007669"/>
    <property type="project" value="InterPro"/>
</dbReference>
<dbReference type="Gene3D" id="4.10.280.10">
    <property type="entry name" value="Helix-loop-helix DNA-binding domain"/>
    <property type="match status" value="1"/>
</dbReference>
<keyword evidence="3" id="KW-0238">DNA-binding</keyword>
<sequence>MELSEQGFLEELLAPRREMATCWTALHQHNELLLPPCWSLDPSGDNPAFASSNPLQLLSLSHPPPATVFGDARFAEAYHPLDVVHTYTVPPELEYAANYNHSNDAYASMVEDEEMCDLISNDHYGQCAEERMMGMNSCKVEASEQAADINNSGVAGNIDAGSSYCFEKRGSRPKKLEGQPSKNLMAERRRRKRLNDRLSMLRSIVPKISKMDRTSILGDTIDYMKELLDRINKLQDEEEMEVGTSSPLKLMGIAKDLKPNEVLVRNSPKFDVERRDTDTRIDICCATKPGLLLSTVNTLEALGLELQQCVISCFNDFSMQASCSEVNGGRALLSPEDIKQALFKNAGYGGRCL</sequence>
<dbReference type="GeneID" id="115739434"/>
<evidence type="ECO:0000256" key="2">
    <source>
        <dbReference type="ARBA" id="ARBA00023015"/>
    </source>
</evidence>
<dbReference type="AlphaFoldDB" id="A0A8B8P0M7"/>
<dbReference type="InterPro" id="IPR036638">
    <property type="entry name" value="HLH_DNA-bd_sf"/>
</dbReference>